<evidence type="ECO:0000256" key="13">
    <source>
        <dbReference type="ARBA" id="ARBA00044502"/>
    </source>
</evidence>
<keyword evidence="3" id="KW-0964">Secreted</keyword>
<evidence type="ECO:0000313" key="19">
    <source>
        <dbReference type="Proteomes" id="UP001151516"/>
    </source>
</evidence>
<protein>
    <recommendedName>
        <fullName evidence="15">lytic cellulose monooxygenase (C4-dehydrogenating)</fullName>
        <ecNumber evidence="15">1.14.99.56</ecNumber>
    </recommendedName>
</protein>
<dbReference type="Gene3D" id="2.70.50.70">
    <property type="match status" value="1"/>
</dbReference>
<dbReference type="EMBL" id="JANBTX010000033">
    <property type="protein sequence ID" value="KAJ2689067.1"/>
    <property type="molecule type" value="Genomic_DNA"/>
</dbReference>
<evidence type="ECO:0000256" key="2">
    <source>
        <dbReference type="ARBA" id="ARBA00004613"/>
    </source>
</evidence>
<evidence type="ECO:0000256" key="6">
    <source>
        <dbReference type="ARBA" id="ARBA00023001"/>
    </source>
</evidence>
<dbReference type="OrthoDB" id="2525337at2759"/>
<comment type="subcellular location">
    <subcellularLocation>
        <location evidence="2">Secreted</location>
    </subcellularLocation>
</comment>
<evidence type="ECO:0000256" key="11">
    <source>
        <dbReference type="ARBA" id="ARBA00023277"/>
    </source>
</evidence>
<evidence type="ECO:0000256" key="15">
    <source>
        <dbReference type="ARBA" id="ARBA00047174"/>
    </source>
</evidence>
<dbReference type="Proteomes" id="UP001151516">
    <property type="component" value="Unassembled WGS sequence"/>
</dbReference>
<comment type="caution">
    <text evidence="18">The sequence shown here is derived from an EMBL/GenBank/DDBJ whole genome shotgun (WGS) entry which is preliminary data.</text>
</comment>
<dbReference type="PANTHER" id="PTHR33353:SF10">
    <property type="entry name" value="ENDO-BETA-1,4-GLUCANASE D"/>
    <property type="match status" value="1"/>
</dbReference>
<name>A0A9W8L5Y1_9FUNG</name>
<dbReference type="GO" id="GO:0030245">
    <property type="term" value="P:cellulose catabolic process"/>
    <property type="evidence" value="ECO:0007669"/>
    <property type="project" value="UniProtKB-KW"/>
</dbReference>
<evidence type="ECO:0000256" key="9">
    <source>
        <dbReference type="ARBA" id="ARBA00023033"/>
    </source>
</evidence>
<dbReference type="EC" id="1.14.99.56" evidence="15"/>
<feature type="domain" description="Auxiliary Activity family 9 catalytic" evidence="17">
    <location>
        <begin position="3"/>
        <end position="87"/>
    </location>
</feature>
<feature type="non-terminal residue" evidence="18">
    <location>
        <position position="1"/>
    </location>
</feature>
<dbReference type="AlphaFoldDB" id="A0A9W8L5Y1"/>
<evidence type="ECO:0000313" key="18">
    <source>
        <dbReference type="EMBL" id="KAJ2689067.1"/>
    </source>
</evidence>
<keyword evidence="12" id="KW-0624">Polysaccharide degradation</keyword>
<feature type="compositionally biased region" description="Pro residues" evidence="16">
    <location>
        <begin position="116"/>
        <end position="126"/>
    </location>
</feature>
<keyword evidence="6" id="KW-0136">Cellulose degradation</keyword>
<evidence type="ECO:0000256" key="14">
    <source>
        <dbReference type="ARBA" id="ARBA00045077"/>
    </source>
</evidence>
<keyword evidence="10" id="KW-1015">Disulfide bond</keyword>
<dbReference type="InterPro" id="IPR049892">
    <property type="entry name" value="AA9"/>
</dbReference>
<evidence type="ECO:0000259" key="17">
    <source>
        <dbReference type="Pfam" id="PF03443"/>
    </source>
</evidence>
<dbReference type="PANTHER" id="PTHR33353">
    <property type="entry name" value="PUTATIVE (AFU_ORTHOLOGUE AFUA_1G12560)-RELATED"/>
    <property type="match status" value="1"/>
</dbReference>
<evidence type="ECO:0000256" key="5">
    <source>
        <dbReference type="ARBA" id="ARBA00022729"/>
    </source>
</evidence>
<comment type="cofactor">
    <cofactor evidence="1">
        <name>Cu(2+)</name>
        <dbReference type="ChEBI" id="CHEBI:29036"/>
    </cofactor>
</comment>
<evidence type="ECO:0000256" key="8">
    <source>
        <dbReference type="ARBA" id="ARBA00023008"/>
    </source>
</evidence>
<evidence type="ECO:0000256" key="16">
    <source>
        <dbReference type="SAM" id="MobiDB-lite"/>
    </source>
</evidence>
<dbReference type="GO" id="GO:0004497">
    <property type="term" value="F:monooxygenase activity"/>
    <property type="evidence" value="ECO:0007669"/>
    <property type="project" value="UniProtKB-KW"/>
</dbReference>
<evidence type="ECO:0000256" key="10">
    <source>
        <dbReference type="ARBA" id="ARBA00023157"/>
    </source>
</evidence>
<feature type="region of interest" description="Disordered" evidence="16">
    <location>
        <begin position="93"/>
        <end position="144"/>
    </location>
</feature>
<dbReference type="Pfam" id="PF03443">
    <property type="entry name" value="AA9"/>
    <property type="match status" value="1"/>
</dbReference>
<dbReference type="GO" id="GO:0046872">
    <property type="term" value="F:metal ion binding"/>
    <property type="evidence" value="ECO:0007669"/>
    <property type="project" value="UniProtKB-KW"/>
</dbReference>
<evidence type="ECO:0000256" key="3">
    <source>
        <dbReference type="ARBA" id="ARBA00022525"/>
    </source>
</evidence>
<evidence type="ECO:0000256" key="12">
    <source>
        <dbReference type="ARBA" id="ARBA00023326"/>
    </source>
</evidence>
<evidence type="ECO:0000256" key="1">
    <source>
        <dbReference type="ARBA" id="ARBA00001973"/>
    </source>
</evidence>
<proteinExistence type="inferred from homology"/>
<keyword evidence="19" id="KW-1185">Reference proteome</keyword>
<accession>A0A9W8L5Y1</accession>
<dbReference type="InterPro" id="IPR005103">
    <property type="entry name" value="AA9_LPMO"/>
</dbReference>
<gene>
    <name evidence="18" type="ORF">IWW39_001789</name>
</gene>
<evidence type="ECO:0000256" key="4">
    <source>
        <dbReference type="ARBA" id="ARBA00022723"/>
    </source>
</evidence>
<reference evidence="18" key="1">
    <citation type="submission" date="2022-07" db="EMBL/GenBank/DDBJ databases">
        <title>Phylogenomic reconstructions and comparative analyses of Kickxellomycotina fungi.</title>
        <authorList>
            <person name="Reynolds N.K."/>
            <person name="Stajich J.E."/>
            <person name="Barry K."/>
            <person name="Grigoriev I.V."/>
            <person name="Crous P."/>
            <person name="Smith M.E."/>
        </authorList>
    </citation>
    <scope>NUCLEOTIDE SEQUENCE</scope>
    <source>
        <strain evidence="18">CBS 109367</strain>
    </source>
</reference>
<comment type="catalytic activity">
    <reaction evidence="14">
        <text>[(1-&gt;4)-beta-D-glucosyl]n+m + reduced acceptor + O2 = 4-dehydro-beta-D-glucosyl-[(1-&gt;4)-beta-D-glucosyl]n-1 + [(1-&gt;4)-beta-D-glucosyl]m + acceptor + H2O.</text>
        <dbReference type="EC" id="1.14.99.56"/>
    </reaction>
</comment>
<keyword evidence="8" id="KW-0186">Copper</keyword>
<keyword evidence="11" id="KW-0119">Carbohydrate metabolism</keyword>
<evidence type="ECO:0000256" key="7">
    <source>
        <dbReference type="ARBA" id="ARBA00023002"/>
    </source>
</evidence>
<keyword evidence="7" id="KW-0560">Oxidoreductase</keyword>
<keyword evidence="4" id="KW-0479">Metal-binding</keyword>
<sequence length="144" mass="15524">GVLDVKIPDDIATGEYLMRTEVIALHEANKPFGASSNSGAEYFPNCAHIKIVGETAGTVLEPKKYSIPGIYDKGDKGITFNLYDKYSSYPIPGPPLYNDKSQSDGNPAASPQEGDPVPPINPPNKKPPGAKGKTPCVKKRRLKR</sequence>
<keyword evidence="9" id="KW-0503">Monooxygenase</keyword>
<organism evidence="18 19">
    <name type="scientific">Coemansia spiralis</name>
    <dbReference type="NCBI Taxonomy" id="417178"/>
    <lineage>
        <taxon>Eukaryota</taxon>
        <taxon>Fungi</taxon>
        <taxon>Fungi incertae sedis</taxon>
        <taxon>Zoopagomycota</taxon>
        <taxon>Kickxellomycotina</taxon>
        <taxon>Kickxellomycetes</taxon>
        <taxon>Kickxellales</taxon>
        <taxon>Kickxellaceae</taxon>
        <taxon>Coemansia</taxon>
    </lineage>
</organism>
<dbReference type="GO" id="GO:0005576">
    <property type="term" value="C:extracellular region"/>
    <property type="evidence" value="ECO:0007669"/>
    <property type="project" value="UniProtKB-SubCell"/>
</dbReference>
<keyword evidence="5" id="KW-0732">Signal</keyword>
<comment type="similarity">
    <text evidence="13">Belongs to the polysaccharide monooxygenase AA9 family.</text>
</comment>